<gene>
    <name evidence="1" type="ORF">B0A48_18598</name>
</gene>
<dbReference type="SUPFAM" id="SSF52540">
    <property type="entry name" value="P-loop containing nucleoside triphosphate hydrolases"/>
    <property type="match status" value="1"/>
</dbReference>
<name>A0A1V8S860_9PEZI</name>
<dbReference type="InterPro" id="IPR027417">
    <property type="entry name" value="P-loop_NTPase"/>
</dbReference>
<dbReference type="OrthoDB" id="2941463at2759"/>
<evidence type="ECO:0000313" key="2">
    <source>
        <dbReference type="Proteomes" id="UP000192596"/>
    </source>
</evidence>
<evidence type="ECO:0008006" key="3">
    <source>
        <dbReference type="Google" id="ProtNLM"/>
    </source>
</evidence>
<keyword evidence="2" id="KW-1185">Reference proteome</keyword>
<dbReference type="STRING" id="1507870.A0A1V8S860"/>
<evidence type="ECO:0000313" key="1">
    <source>
        <dbReference type="EMBL" id="OQN95336.1"/>
    </source>
</evidence>
<comment type="caution">
    <text evidence="1">The sequence shown here is derived from an EMBL/GenBank/DDBJ whole genome shotgun (WGS) entry which is preliminary data.</text>
</comment>
<organism evidence="1 2">
    <name type="scientific">Cryoendolithus antarcticus</name>
    <dbReference type="NCBI Taxonomy" id="1507870"/>
    <lineage>
        <taxon>Eukaryota</taxon>
        <taxon>Fungi</taxon>
        <taxon>Dikarya</taxon>
        <taxon>Ascomycota</taxon>
        <taxon>Pezizomycotina</taxon>
        <taxon>Dothideomycetes</taxon>
        <taxon>Dothideomycetidae</taxon>
        <taxon>Cladosporiales</taxon>
        <taxon>Cladosporiaceae</taxon>
        <taxon>Cryoendolithus</taxon>
    </lineage>
</organism>
<accession>A0A1V8S860</accession>
<sequence length="238" mass="25990">MVANWAFSILQAFKPLPPTPSPINPPPNIPSPETQHRALSYTKQSVTCFYWARGGCQKSDVNCQKASCAHHPTAIVADRPSAFGHPSKPNSTVMQRWIMIIDNAVKLDCGVKTILPQGHAGSVIVTSQDSHASQMLGRDSQVVRVEEMSVDDARTLLLSAVSEDLRSASEELLSTTTQLVDTLDRLALAVDLAGARIGSDVDEGAKAHDAMQRYLADFQRHPDRLLPGRKYAEATEYD</sequence>
<reference evidence="2" key="1">
    <citation type="submission" date="2017-03" db="EMBL/GenBank/DDBJ databases">
        <title>Genomes of endolithic fungi from Antarctica.</title>
        <authorList>
            <person name="Coleine C."/>
            <person name="Masonjones S."/>
            <person name="Stajich J.E."/>
        </authorList>
    </citation>
    <scope>NUCLEOTIDE SEQUENCE [LARGE SCALE GENOMIC DNA]</scope>
    <source>
        <strain evidence="2">CCFEE 5527</strain>
    </source>
</reference>
<dbReference type="InParanoid" id="A0A1V8S860"/>
<protein>
    <recommendedName>
        <fullName evidence="3">C3H1-type domain-containing protein</fullName>
    </recommendedName>
</protein>
<proteinExistence type="predicted"/>
<dbReference type="EMBL" id="NAJO01000107">
    <property type="protein sequence ID" value="OQN95336.1"/>
    <property type="molecule type" value="Genomic_DNA"/>
</dbReference>
<dbReference type="AlphaFoldDB" id="A0A1V8S860"/>
<dbReference type="Proteomes" id="UP000192596">
    <property type="component" value="Unassembled WGS sequence"/>
</dbReference>